<dbReference type="PANTHER" id="PTHR42711">
    <property type="entry name" value="ABC TRANSPORTER ATP-BINDING PROTEIN"/>
    <property type="match status" value="1"/>
</dbReference>
<reference evidence="6" key="1">
    <citation type="journal article" date="2020" name="mSystems">
        <title>Genome- and Community-Level Interaction Insights into Carbon Utilization and Element Cycling Functions of Hydrothermarchaeota in Hydrothermal Sediment.</title>
        <authorList>
            <person name="Zhou Z."/>
            <person name="Liu Y."/>
            <person name="Xu W."/>
            <person name="Pan J."/>
            <person name="Luo Z.H."/>
            <person name="Li M."/>
        </authorList>
    </citation>
    <scope>NUCLEOTIDE SEQUENCE [LARGE SCALE GENOMIC DNA]</scope>
    <source>
        <strain evidence="6">SpSt-695</strain>
    </source>
</reference>
<evidence type="ECO:0000313" key="6">
    <source>
        <dbReference type="EMBL" id="HGK53832.1"/>
    </source>
</evidence>
<dbReference type="AlphaFoldDB" id="A0A7V3ZT37"/>
<dbReference type="PANTHER" id="PTHR42711:SF5">
    <property type="entry name" value="ABC TRANSPORTER ATP-BINDING PROTEIN NATA"/>
    <property type="match status" value="1"/>
</dbReference>
<evidence type="ECO:0000256" key="1">
    <source>
        <dbReference type="ARBA" id="ARBA00005417"/>
    </source>
</evidence>
<protein>
    <submittedName>
        <fullName evidence="6">ATP-binding cassette domain-containing protein</fullName>
    </submittedName>
</protein>
<dbReference type="GO" id="GO:0016887">
    <property type="term" value="F:ATP hydrolysis activity"/>
    <property type="evidence" value="ECO:0007669"/>
    <property type="project" value="InterPro"/>
</dbReference>
<dbReference type="SUPFAM" id="SSF52540">
    <property type="entry name" value="P-loop containing nucleoside triphosphate hydrolases"/>
    <property type="match status" value="1"/>
</dbReference>
<keyword evidence="3" id="KW-0547">Nucleotide-binding</keyword>
<accession>A0A7V3ZT37</accession>
<feature type="domain" description="ABC transporter" evidence="5">
    <location>
        <begin position="2"/>
        <end position="231"/>
    </location>
</feature>
<dbReference type="SMART" id="SM00382">
    <property type="entry name" value="AAA"/>
    <property type="match status" value="1"/>
</dbReference>
<dbReference type="InterPro" id="IPR050763">
    <property type="entry name" value="ABC_transporter_ATP-binding"/>
</dbReference>
<dbReference type="CDD" id="cd03230">
    <property type="entry name" value="ABC_DR_subfamily_A"/>
    <property type="match status" value="1"/>
</dbReference>
<comment type="caution">
    <text evidence="6">The sequence shown here is derived from an EMBL/GenBank/DDBJ whole genome shotgun (WGS) entry which is preliminary data.</text>
</comment>
<organism evidence="6">
    <name type="scientific">candidate division WOR-3 bacterium</name>
    <dbReference type="NCBI Taxonomy" id="2052148"/>
    <lineage>
        <taxon>Bacteria</taxon>
        <taxon>Bacteria division WOR-3</taxon>
    </lineage>
</organism>
<dbReference type="Pfam" id="PF00005">
    <property type="entry name" value="ABC_tran"/>
    <property type="match status" value="1"/>
</dbReference>
<dbReference type="EMBL" id="DTDP01000098">
    <property type="protein sequence ID" value="HGK53832.1"/>
    <property type="molecule type" value="Genomic_DNA"/>
</dbReference>
<name>A0A7V3ZT37_UNCW3</name>
<dbReference type="InterPro" id="IPR027417">
    <property type="entry name" value="P-loop_NTPase"/>
</dbReference>
<comment type="similarity">
    <text evidence="1">Belongs to the ABC transporter superfamily.</text>
</comment>
<keyword evidence="2" id="KW-0813">Transport</keyword>
<gene>
    <name evidence="6" type="ORF">ENU72_02265</name>
</gene>
<sequence length="308" mass="35535">MIEVKNLSKYFGKVKAVDDISFNVKRGEILGFLGPNAAGKTTTMRIITGFLKPTNGTVFVENIDVLEKPEEVKKKIGYLAEDNPIYTDLTPKEYLKFMGEVREMEKNLFKERFEKVIHDTGIEDVLNRPIGELSKGFRQRVGLAQALLHDPEILILDEPTTGLDPAQIVEIRNLIKELGKEKTVILSTHILPEVEMLCERAIIIHKGKIVAEGKIKELEEKTKRKESVKFLIKANKKDFEEKIKERKDVESYSIKSLNDFIEGKISFKEGDAREILFDLCVLNKWRIYELYSERYGLEEIFLQLVREE</sequence>
<keyword evidence="4 6" id="KW-0067">ATP-binding</keyword>
<dbReference type="InterPro" id="IPR003593">
    <property type="entry name" value="AAA+_ATPase"/>
</dbReference>
<dbReference type="Gene3D" id="3.40.50.300">
    <property type="entry name" value="P-loop containing nucleotide triphosphate hydrolases"/>
    <property type="match status" value="1"/>
</dbReference>
<dbReference type="GO" id="GO:0005524">
    <property type="term" value="F:ATP binding"/>
    <property type="evidence" value="ECO:0007669"/>
    <property type="project" value="UniProtKB-KW"/>
</dbReference>
<evidence type="ECO:0000259" key="5">
    <source>
        <dbReference type="PROSITE" id="PS50893"/>
    </source>
</evidence>
<proteinExistence type="inferred from homology"/>
<dbReference type="InterPro" id="IPR003439">
    <property type="entry name" value="ABC_transporter-like_ATP-bd"/>
</dbReference>
<evidence type="ECO:0000256" key="3">
    <source>
        <dbReference type="ARBA" id="ARBA00022741"/>
    </source>
</evidence>
<evidence type="ECO:0000256" key="4">
    <source>
        <dbReference type="ARBA" id="ARBA00022840"/>
    </source>
</evidence>
<dbReference type="PROSITE" id="PS50893">
    <property type="entry name" value="ABC_TRANSPORTER_2"/>
    <property type="match status" value="1"/>
</dbReference>
<evidence type="ECO:0000256" key="2">
    <source>
        <dbReference type="ARBA" id="ARBA00022448"/>
    </source>
</evidence>